<dbReference type="RefSeq" id="WP_106008989.1">
    <property type="nucleotide sequence ID" value="NZ_NWTN01000026.1"/>
</dbReference>
<dbReference type="NCBIfam" id="NF010297">
    <property type="entry name" value="PRK13737.1"/>
    <property type="match status" value="1"/>
</dbReference>
<dbReference type="InterPro" id="IPR009649">
    <property type="entry name" value="TraU"/>
</dbReference>
<evidence type="ECO:0000256" key="1">
    <source>
        <dbReference type="SAM" id="SignalP"/>
    </source>
</evidence>
<reference evidence="2 3" key="1">
    <citation type="submission" date="2017-09" db="EMBL/GenBank/DDBJ databases">
        <authorList>
            <person name="Girard L."/>
            <person name="Lami R."/>
            <person name="Suzuki M."/>
            <person name="Baudart J."/>
        </authorList>
    </citation>
    <scope>NUCLEOTIDE SEQUENCE [LARGE SCALE GENOMIC DNA]</scope>
    <source>
        <strain evidence="2 3">17LN0615E</strain>
    </source>
</reference>
<feature type="signal peptide" evidence="1">
    <location>
        <begin position="1"/>
        <end position="19"/>
    </location>
</feature>
<dbReference type="EMBL" id="NWTN01000026">
    <property type="protein sequence ID" value="PRQ65181.1"/>
    <property type="molecule type" value="Genomic_DNA"/>
</dbReference>
<protein>
    <submittedName>
        <fullName evidence="2">Conjugal transfer protein</fullName>
    </submittedName>
</protein>
<evidence type="ECO:0000313" key="3">
    <source>
        <dbReference type="Proteomes" id="UP000238163"/>
    </source>
</evidence>
<comment type="caution">
    <text evidence="2">The sequence shown here is derived from an EMBL/GenBank/DDBJ whole genome shotgun (WGS) entry which is preliminary data.</text>
</comment>
<feature type="chain" id="PRO_5045107871" evidence="1">
    <location>
        <begin position="20"/>
        <end position="332"/>
    </location>
</feature>
<dbReference type="Proteomes" id="UP000238163">
    <property type="component" value="Unassembled WGS sequence"/>
</dbReference>
<dbReference type="Pfam" id="PF06834">
    <property type="entry name" value="TraU"/>
    <property type="match status" value="1"/>
</dbReference>
<evidence type="ECO:0000313" key="2">
    <source>
        <dbReference type="EMBL" id="PRQ65181.1"/>
    </source>
</evidence>
<proteinExistence type="predicted"/>
<organism evidence="2 3">
    <name type="scientific">Vibrio mediterranei</name>
    <dbReference type="NCBI Taxonomy" id="689"/>
    <lineage>
        <taxon>Bacteria</taxon>
        <taxon>Pseudomonadati</taxon>
        <taxon>Pseudomonadota</taxon>
        <taxon>Gammaproteobacteria</taxon>
        <taxon>Vibrionales</taxon>
        <taxon>Vibrionaceae</taxon>
        <taxon>Vibrio</taxon>
    </lineage>
</organism>
<sequence>MRTLRKFIYFLTLALTSFAAISIPISGDTCSGRFPNPITDICWSCMFPISIGSFPVVGSDKPDPGGAGAPICSCPMPLPPYVRFGVSVSFWEPIRLNDVTRTPGCLVNIGGKSLNLTTKNMGQGNRPSDDDGAARYHAHWYLYPVTSLISMIVDTTCKSSADFDLAYMTELDPLWNDDELSFLLNPEAVLFNNPVAIAACAADCVAATAGLPLDPMFWCLGCRGTAYPLSGSIEAQHGGVMASLLITERMTYKLHREAVLWSSGLCGKYPTPLMPKSEYRSQMTYPIPTTSGYFGCNPYGRSTILYESGREYPVNGEHFGWLVWRKRYCCAS</sequence>
<gene>
    <name evidence="2" type="ORF">COR51_23965</name>
</gene>
<keyword evidence="1" id="KW-0732">Signal</keyword>
<accession>A0ABX5DA40</accession>
<reference evidence="2 3" key="2">
    <citation type="submission" date="2018-03" db="EMBL/GenBank/DDBJ databases">
        <title>Genetic Diversity and Phenotypic Plasticity of AHL Mediated Quorum Sensing in Environmental Strains of Vibrio mediterranei.</title>
        <authorList>
            <person name="Lantoine F."/>
            <person name="Vouve F."/>
        </authorList>
    </citation>
    <scope>NUCLEOTIDE SEQUENCE [LARGE SCALE GENOMIC DNA]</scope>
    <source>
        <strain evidence="2 3">17LN0615E</strain>
    </source>
</reference>
<keyword evidence="3" id="KW-1185">Reference proteome</keyword>
<name>A0ABX5DA40_9VIBR</name>